<reference evidence="2 3" key="1">
    <citation type="journal article" date="2019" name="Commun. Biol.">
        <title>The bagworm genome reveals a unique fibroin gene that provides high tensile strength.</title>
        <authorList>
            <person name="Kono N."/>
            <person name="Nakamura H."/>
            <person name="Ohtoshi R."/>
            <person name="Tomita M."/>
            <person name="Numata K."/>
            <person name="Arakawa K."/>
        </authorList>
    </citation>
    <scope>NUCLEOTIDE SEQUENCE [LARGE SCALE GENOMIC DNA]</scope>
</reference>
<evidence type="ECO:0000313" key="2">
    <source>
        <dbReference type="EMBL" id="GBP29863.1"/>
    </source>
</evidence>
<protein>
    <submittedName>
        <fullName evidence="2">Uncharacterized protein</fullName>
    </submittedName>
</protein>
<gene>
    <name evidence="2" type="ORF">EVAR_20192_1</name>
</gene>
<evidence type="ECO:0000256" key="1">
    <source>
        <dbReference type="SAM" id="Phobius"/>
    </source>
</evidence>
<feature type="transmembrane region" description="Helical" evidence="1">
    <location>
        <begin position="84"/>
        <end position="104"/>
    </location>
</feature>
<organism evidence="2 3">
    <name type="scientific">Eumeta variegata</name>
    <name type="common">Bagworm moth</name>
    <name type="synonym">Eumeta japonica</name>
    <dbReference type="NCBI Taxonomy" id="151549"/>
    <lineage>
        <taxon>Eukaryota</taxon>
        <taxon>Metazoa</taxon>
        <taxon>Ecdysozoa</taxon>
        <taxon>Arthropoda</taxon>
        <taxon>Hexapoda</taxon>
        <taxon>Insecta</taxon>
        <taxon>Pterygota</taxon>
        <taxon>Neoptera</taxon>
        <taxon>Endopterygota</taxon>
        <taxon>Lepidoptera</taxon>
        <taxon>Glossata</taxon>
        <taxon>Ditrysia</taxon>
        <taxon>Tineoidea</taxon>
        <taxon>Psychidae</taxon>
        <taxon>Oiketicinae</taxon>
        <taxon>Eumeta</taxon>
    </lineage>
</organism>
<sequence length="105" mass="12160">MRFQLCTGAPLTQVARSETKTIVSRSLRAAVELETVDGVKLIWKDFINGGFLEAIAFKRDIYEFKYFRCNYSGVLYRKIAYETLIFSLRLLSVGPFICLLIFNYQ</sequence>
<name>A0A4C1UTP7_EUMVA</name>
<dbReference type="AlphaFoldDB" id="A0A4C1UTP7"/>
<dbReference type="EMBL" id="BGZK01000225">
    <property type="protein sequence ID" value="GBP29863.1"/>
    <property type="molecule type" value="Genomic_DNA"/>
</dbReference>
<accession>A0A4C1UTP7</accession>
<keyword evidence="1" id="KW-1133">Transmembrane helix</keyword>
<comment type="caution">
    <text evidence="2">The sequence shown here is derived from an EMBL/GenBank/DDBJ whole genome shotgun (WGS) entry which is preliminary data.</text>
</comment>
<proteinExistence type="predicted"/>
<evidence type="ECO:0000313" key="3">
    <source>
        <dbReference type="Proteomes" id="UP000299102"/>
    </source>
</evidence>
<keyword evidence="1" id="KW-0812">Transmembrane</keyword>
<keyword evidence="1" id="KW-0472">Membrane</keyword>
<dbReference type="Proteomes" id="UP000299102">
    <property type="component" value="Unassembled WGS sequence"/>
</dbReference>
<keyword evidence="3" id="KW-1185">Reference proteome</keyword>